<name>A0A1S3LY43_SALSA</name>
<keyword evidence="5" id="KW-1185">Reference proteome</keyword>
<dbReference type="GO" id="GO:0008270">
    <property type="term" value="F:zinc ion binding"/>
    <property type="evidence" value="ECO:0007669"/>
    <property type="project" value="UniProtKB-KW"/>
</dbReference>
<keyword evidence="3" id="KW-0732">Signal</keyword>
<keyword evidence="1" id="KW-0863">Zinc-finger</keyword>
<reference evidence="6" key="1">
    <citation type="submission" date="2025-08" db="UniProtKB">
        <authorList>
            <consortium name="RefSeq"/>
        </authorList>
    </citation>
    <scope>IDENTIFICATION</scope>
</reference>
<dbReference type="GO" id="GO:0003676">
    <property type="term" value="F:nucleic acid binding"/>
    <property type="evidence" value="ECO:0007669"/>
    <property type="project" value="InterPro"/>
</dbReference>
<organism evidence="5 6">
    <name type="scientific">Salmo salar</name>
    <name type="common">Atlantic salmon</name>
    <dbReference type="NCBI Taxonomy" id="8030"/>
    <lineage>
        <taxon>Eukaryota</taxon>
        <taxon>Metazoa</taxon>
        <taxon>Chordata</taxon>
        <taxon>Craniata</taxon>
        <taxon>Vertebrata</taxon>
        <taxon>Euteleostomi</taxon>
        <taxon>Actinopterygii</taxon>
        <taxon>Neopterygii</taxon>
        <taxon>Teleostei</taxon>
        <taxon>Protacanthopterygii</taxon>
        <taxon>Salmoniformes</taxon>
        <taxon>Salmonidae</taxon>
        <taxon>Salmoninae</taxon>
        <taxon>Salmo</taxon>
    </lineage>
</organism>
<keyword evidence="1" id="KW-0479">Metal-binding</keyword>
<feature type="domain" description="CCHC-type" evidence="4">
    <location>
        <begin position="136"/>
        <end position="151"/>
    </location>
</feature>
<evidence type="ECO:0000313" key="5">
    <source>
        <dbReference type="Proteomes" id="UP001652741"/>
    </source>
</evidence>
<proteinExistence type="predicted"/>
<dbReference type="Proteomes" id="UP001652741">
    <property type="component" value="Chromosome ssa14"/>
</dbReference>
<gene>
    <name evidence="6" type="primary">LOC106569217</name>
</gene>
<sequence>MLAVFGGTSSLQTHSVVVLSVGLLLLVVPVKSGAPGLQQCHLPLFHLPSMCSTGYPSHHSQVQHQSHATTQLPFYPPPPHTATSTPPPRHSHHMLATQAGYNLQQMTAAPFNSFYMPMFSLGLGTGTMKSSANVSCYNCGLSGHYAQDCKQPSMDAWQQGDFRLKYTDPHSFEADQTDGHERGPRQCFVSHYSKDSRKCFHGLSFSPIVLLCKYADLFLCREWNPVSFSDFSEDGGILHWRQVQDRLTFSD</sequence>
<evidence type="ECO:0000256" key="1">
    <source>
        <dbReference type="PROSITE-ProRule" id="PRU00047"/>
    </source>
</evidence>
<dbReference type="PANTHER" id="PTHR46939">
    <property type="entry name" value="ZINC FINGER CCHC DOMAIN-CONTAINING PROTEIN 2"/>
    <property type="match status" value="1"/>
</dbReference>
<dbReference type="InterPro" id="IPR001878">
    <property type="entry name" value="Znf_CCHC"/>
</dbReference>
<dbReference type="InterPro" id="IPR042793">
    <property type="entry name" value="ZCCHC2"/>
</dbReference>
<evidence type="ECO:0000313" key="6">
    <source>
        <dbReference type="RefSeq" id="XP_013995828.1"/>
    </source>
</evidence>
<dbReference type="PROSITE" id="PS50158">
    <property type="entry name" value="ZF_CCHC"/>
    <property type="match status" value="1"/>
</dbReference>
<dbReference type="Pfam" id="PF00098">
    <property type="entry name" value="zf-CCHC"/>
    <property type="match status" value="1"/>
</dbReference>
<evidence type="ECO:0000256" key="2">
    <source>
        <dbReference type="SAM" id="MobiDB-lite"/>
    </source>
</evidence>
<dbReference type="InterPro" id="IPR036875">
    <property type="entry name" value="Znf_CCHC_sf"/>
</dbReference>
<dbReference type="KEGG" id="sasa:106569217"/>
<accession>A0A1S3LY43</accession>
<feature type="compositionally biased region" description="Low complexity" evidence="2">
    <location>
        <begin position="58"/>
        <end position="67"/>
    </location>
</feature>
<dbReference type="AlphaFoldDB" id="A0A1S3LY43"/>
<protein>
    <submittedName>
        <fullName evidence="6">Uncharacterized protein isoform X1</fullName>
    </submittedName>
</protein>
<dbReference type="RefSeq" id="XP_013995828.1">
    <property type="nucleotide sequence ID" value="XM_014140353.2"/>
</dbReference>
<dbReference type="SMART" id="SM00343">
    <property type="entry name" value="ZnF_C2HC"/>
    <property type="match status" value="1"/>
</dbReference>
<dbReference type="Gene3D" id="4.10.60.10">
    <property type="entry name" value="Zinc finger, CCHC-type"/>
    <property type="match status" value="1"/>
</dbReference>
<feature type="region of interest" description="Disordered" evidence="2">
    <location>
        <begin position="58"/>
        <end position="93"/>
    </location>
</feature>
<feature type="compositionally biased region" description="Pro residues" evidence="2">
    <location>
        <begin position="74"/>
        <end position="88"/>
    </location>
</feature>
<evidence type="ECO:0000259" key="4">
    <source>
        <dbReference type="PROSITE" id="PS50158"/>
    </source>
</evidence>
<feature type="chain" id="PRO_5010200851" evidence="3">
    <location>
        <begin position="33"/>
        <end position="251"/>
    </location>
</feature>
<dbReference type="GeneID" id="106569217"/>
<dbReference type="PANTHER" id="PTHR46939:SF1">
    <property type="entry name" value="ZINC FINGER CCHC DOMAIN-CONTAINING PROTEIN 2"/>
    <property type="match status" value="1"/>
</dbReference>
<feature type="signal peptide" evidence="3">
    <location>
        <begin position="1"/>
        <end position="32"/>
    </location>
</feature>
<dbReference type="SUPFAM" id="SSF57756">
    <property type="entry name" value="Retrovirus zinc finger-like domains"/>
    <property type="match status" value="1"/>
</dbReference>
<evidence type="ECO:0000256" key="3">
    <source>
        <dbReference type="SAM" id="SignalP"/>
    </source>
</evidence>
<dbReference type="OrthoDB" id="6361509at2759"/>
<keyword evidence="1" id="KW-0862">Zinc</keyword>